<gene>
    <name evidence="1" type="ORF">E2C01_085790</name>
</gene>
<sequence>MHWLAIRTAFFKHSRTRFSSRS</sequence>
<proteinExistence type="predicted"/>
<dbReference type="EMBL" id="VSRR010085534">
    <property type="protein sequence ID" value="MPC90789.1"/>
    <property type="molecule type" value="Genomic_DNA"/>
</dbReference>
<dbReference type="Proteomes" id="UP000324222">
    <property type="component" value="Unassembled WGS sequence"/>
</dbReference>
<organism evidence="1 2">
    <name type="scientific">Portunus trituberculatus</name>
    <name type="common">Swimming crab</name>
    <name type="synonym">Neptunus trituberculatus</name>
    <dbReference type="NCBI Taxonomy" id="210409"/>
    <lineage>
        <taxon>Eukaryota</taxon>
        <taxon>Metazoa</taxon>
        <taxon>Ecdysozoa</taxon>
        <taxon>Arthropoda</taxon>
        <taxon>Crustacea</taxon>
        <taxon>Multicrustacea</taxon>
        <taxon>Malacostraca</taxon>
        <taxon>Eumalacostraca</taxon>
        <taxon>Eucarida</taxon>
        <taxon>Decapoda</taxon>
        <taxon>Pleocyemata</taxon>
        <taxon>Brachyura</taxon>
        <taxon>Eubrachyura</taxon>
        <taxon>Portunoidea</taxon>
        <taxon>Portunidae</taxon>
        <taxon>Portuninae</taxon>
        <taxon>Portunus</taxon>
    </lineage>
</organism>
<evidence type="ECO:0000313" key="1">
    <source>
        <dbReference type="EMBL" id="MPC90789.1"/>
    </source>
</evidence>
<name>A0A5B7J7N1_PORTR</name>
<protein>
    <submittedName>
        <fullName evidence="1">Uncharacterized protein</fullName>
    </submittedName>
</protein>
<dbReference type="AlphaFoldDB" id="A0A5B7J7N1"/>
<keyword evidence="2" id="KW-1185">Reference proteome</keyword>
<comment type="caution">
    <text evidence="1">The sequence shown here is derived from an EMBL/GenBank/DDBJ whole genome shotgun (WGS) entry which is preliminary data.</text>
</comment>
<reference evidence="1 2" key="1">
    <citation type="submission" date="2019-05" db="EMBL/GenBank/DDBJ databases">
        <title>Another draft genome of Portunus trituberculatus and its Hox gene families provides insights of decapod evolution.</title>
        <authorList>
            <person name="Jeong J.-H."/>
            <person name="Song I."/>
            <person name="Kim S."/>
            <person name="Choi T."/>
            <person name="Kim D."/>
            <person name="Ryu S."/>
            <person name="Kim W."/>
        </authorList>
    </citation>
    <scope>NUCLEOTIDE SEQUENCE [LARGE SCALE GENOMIC DNA]</scope>
    <source>
        <tissue evidence="1">Muscle</tissue>
    </source>
</reference>
<evidence type="ECO:0000313" key="2">
    <source>
        <dbReference type="Proteomes" id="UP000324222"/>
    </source>
</evidence>
<accession>A0A5B7J7N1</accession>